<dbReference type="InterPro" id="IPR016024">
    <property type="entry name" value="ARM-type_fold"/>
</dbReference>
<dbReference type="SMART" id="SM00913">
    <property type="entry name" value="IBN_N"/>
    <property type="match status" value="1"/>
</dbReference>
<keyword evidence="3" id="KW-0813">Transport</keyword>
<dbReference type="PROSITE" id="PS50166">
    <property type="entry name" value="IMPORTIN_B_NT"/>
    <property type="match status" value="1"/>
</dbReference>
<dbReference type="Proteomes" id="UP000567179">
    <property type="component" value="Unassembled WGS sequence"/>
</dbReference>
<evidence type="ECO:0000256" key="3">
    <source>
        <dbReference type="ARBA" id="ARBA00022448"/>
    </source>
</evidence>
<comment type="caution">
    <text evidence="6">The sequence shown here is derived from an EMBL/GenBank/DDBJ whole genome shotgun (WGS) entry which is preliminary data.</text>
</comment>
<dbReference type="InterPro" id="IPR058669">
    <property type="entry name" value="TPR_IPO7/11-like"/>
</dbReference>
<evidence type="ECO:0000256" key="1">
    <source>
        <dbReference type="ARBA" id="ARBA00004123"/>
    </source>
</evidence>
<protein>
    <recommendedName>
        <fullName evidence="5">Importin N-terminal domain-containing protein</fullName>
    </recommendedName>
</protein>
<dbReference type="GO" id="GO:0005635">
    <property type="term" value="C:nuclear envelope"/>
    <property type="evidence" value="ECO:0007669"/>
    <property type="project" value="TreeGrafter"/>
</dbReference>
<evidence type="ECO:0000313" key="6">
    <source>
        <dbReference type="EMBL" id="KAF5321876.1"/>
    </source>
</evidence>
<dbReference type="PANTHER" id="PTHR10997:SF7">
    <property type="entry name" value="IMPORTIN-11"/>
    <property type="match status" value="1"/>
</dbReference>
<reference evidence="6 7" key="1">
    <citation type="journal article" date="2020" name="ISME J.">
        <title>Uncovering the hidden diversity of litter-decomposition mechanisms in mushroom-forming fungi.</title>
        <authorList>
            <person name="Floudas D."/>
            <person name="Bentzer J."/>
            <person name="Ahren D."/>
            <person name="Johansson T."/>
            <person name="Persson P."/>
            <person name="Tunlid A."/>
        </authorList>
    </citation>
    <scope>NUCLEOTIDE SEQUENCE [LARGE SCALE GENOMIC DNA]</scope>
    <source>
        <strain evidence="6 7">CBS 101986</strain>
    </source>
</reference>
<evidence type="ECO:0000259" key="5">
    <source>
        <dbReference type="PROSITE" id="PS50166"/>
    </source>
</evidence>
<comment type="subcellular location">
    <subcellularLocation>
        <location evidence="1">Nucleus</location>
    </subcellularLocation>
</comment>
<organism evidence="6 7">
    <name type="scientific">Psilocybe cf. subviscida</name>
    <dbReference type="NCBI Taxonomy" id="2480587"/>
    <lineage>
        <taxon>Eukaryota</taxon>
        <taxon>Fungi</taxon>
        <taxon>Dikarya</taxon>
        <taxon>Basidiomycota</taxon>
        <taxon>Agaricomycotina</taxon>
        <taxon>Agaricomycetes</taxon>
        <taxon>Agaricomycetidae</taxon>
        <taxon>Agaricales</taxon>
        <taxon>Agaricineae</taxon>
        <taxon>Strophariaceae</taxon>
        <taxon>Psilocybe</taxon>
    </lineage>
</organism>
<name>A0A8H5BEY8_9AGAR</name>
<comment type="similarity">
    <text evidence="2">Belongs to the importin beta family.</text>
</comment>
<dbReference type="GO" id="GO:0005829">
    <property type="term" value="C:cytosol"/>
    <property type="evidence" value="ECO:0007669"/>
    <property type="project" value="TreeGrafter"/>
</dbReference>
<dbReference type="InterPro" id="IPR011989">
    <property type="entry name" value="ARM-like"/>
</dbReference>
<sequence>MDTGRNRGPPAMGVQVESVSPAELYEVVVGACSQDISRIQASSTRLKDMLDMFGTYDALQEIASRRNFPLSVRQQAIIQFKNAVVSHWRSRKLLSDEHRARIRQRCLMFVDEEDDTIAECNEVVVAKLARSDYPSQWPGLISDLVTLIDGLLQQRYISMIQDPHDTLRLRRSLRLLKCIVKELSSIKLLNGIRAMAQTVEQLRTPLKNYYATMSNTFSAGNINIDSLASQSTYDNILLSHLVYKCLTRMDVWVWNKMGRSSQPLSPEERARNLASVEELFQNCAAQIKQLMSMRKDIMLSVKQQNLLTNPQVQRTVSILTRHLRTYGKYFRRLQQLSQERFVALPGSGELIMLYWSQIIESTNHDQSDIADSDEALYPVRFLVQGMVLFKDSLSQFTPVKRNGTPNANTLSEEFVQNAIRVLISRFMCLNTGDLENWMADPEEWVNVEEKENDQWEYEIRACSERVLVQLCNQFSDIVVPLLAATFQQIGRKSFSMILNVYRSSLKMIAQPPADLNAVVQKEALYCAIGRCALRLKNVIQLDTWLNGPFNNEAHDSNPTYPIIKRRIAWLIGKWVSDDCLHPSNTKIWDILVHLLQDRGAGSDAVVRLTAATALRECVDSTGFDANVLAPYLMTTVTNLIGLIGEADTLESKRKVDQTLNTVIEQSGMLSPFLNFAVKENSTPLGPLVVPLVRDSLSPQLDVDALKLWESALRNTASVASINGNACLRDLFPTALELVATNLDLLGTVTSIIESYFILDAEYILRTSAKDVFLAFRSAFSNKLVDINAKDLIQALNLLIQVSTSDMWGEAMHTSGLFAQLLKVLITGEADTLLLTEHIYLFSRMTMSDKNMFLQLMSASAPLLNQQETKLYDLLLDQWWGKFDNMSEPRHRKITAMGIAALVSSGRPEVLQRLPGEIFNLWMDVFGELKEAQEQASLHNEQAGSEPPSPGGLVRFWELDAVPSSYWADTEGTPEYERRQALYNKDPIRVIPLVGYVGAQLREAEQIIGGAEMQRCLSTTDPTVLKQVQDTLARG</sequence>
<dbReference type="InterPro" id="IPR001494">
    <property type="entry name" value="Importin-beta_N"/>
</dbReference>
<dbReference type="Pfam" id="PF25758">
    <property type="entry name" value="TPR_IPO11"/>
    <property type="match status" value="1"/>
</dbReference>
<keyword evidence="4" id="KW-0539">Nucleus</keyword>
<dbReference type="AlphaFoldDB" id="A0A8H5BEY8"/>
<keyword evidence="7" id="KW-1185">Reference proteome</keyword>
<evidence type="ECO:0000313" key="7">
    <source>
        <dbReference type="Proteomes" id="UP000567179"/>
    </source>
</evidence>
<dbReference type="PANTHER" id="PTHR10997">
    <property type="entry name" value="IMPORTIN-7, 8, 11"/>
    <property type="match status" value="1"/>
</dbReference>
<dbReference type="EMBL" id="JAACJJ010000028">
    <property type="protein sequence ID" value="KAF5321876.1"/>
    <property type="molecule type" value="Genomic_DNA"/>
</dbReference>
<dbReference type="Gene3D" id="1.25.10.10">
    <property type="entry name" value="Leucine-rich Repeat Variant"/>
    <property type="match status" value="1"/>
</dbReference>
<evidence type="ECO:0000256" key="2">
    <source>
        <dbReference type="ARBA" id="ARBA00007991"/>
    </source>
</evidence>
<dbReference type="GO" id="GO:0006606">
    <property type="term" value="P:protein import into nucleus"/>
    <property type="evidence" value="ECO:0007669"/>
    <property type="project" value="TreeGrafter"/>
</dbReference>
<evidence type="ECO:0000256" key="4">
    <source>
        <dbReference type="ARBA" id="ARBA00023242"/>
    </source>
</evidence>
<gene>
    <name evidence="6" type="ORF">D9619_000809</name>
</gene>
<accession>A0A8H5BEY8</accession>
<dbReference type="Pfam" id="PF03810">
    <property type="entry name" value="IBN_N"/>
    <property type="match status" value="1"/>
</dbReference>
<dbReference type="OrthoDB" id="361693at2759"/>
<proteinExistence type="inferred from homology"/>
<dbReference type="GO" id="GO:0031267">
    <property type="term" value="F:small GTPase binding"/>
    <property type="evidence" value="ECO:0007669"/>
    <property type="project" value="InterPro"/>
</dbReference>
<feature type="domain" description="Importin N-terminal" evidence="5">
    <location>
        <begin position="42"/>
        <end position="112"/>
    </location>
</feature>
<dbReference type="SUPFAM" id="SSF48371">
    <property type="entry name" value="ARM repeat"/>
    <property type="match status" value="1"/>
</dbReference>